<keyword evidence="1" id="KW-0472">Membrane</keyword>
<name>A0A4Z0V6K1_9BACT</name>
<feature type="transmembrane region" description="Helical" evidence="1">
    <location>
        <begin position="94"/>
        <end position="113"/>
    </location>
</feature>
<evidence type="ECO:0000256" key="1">
    <source>
        <dbReference type="SAM" id="Phobius"/>
    </source>
</evidence>
<organism evidence="2 3">
    <name type="scientific">Duncaniella freteri</name>
    <dbReference type="NCBI Taxonomy" id="2530391"/>
    <lineage>
        <taxon>Bacteria</taxon>
        <taxon>Pseudomonadati</taxon>
        <taxon>Bacteroidota</taxon>
        <taxon>Bacteroidia</taxon>
        <taxon>Bacteroidales</taxon>
        <taxon>Muribaculaceae</taxon>
        <taxon>Duncaniella</taxon>
    </lineage>
</organism>
<keyword evidence="1" id="KW-0812">Transmembrane</keyword>
<evidence type="ECO:0000313" key="3">
    <source>
        <dbReference type="Proteomes" id="UP000297635"/>
    </source>
</evidence>
<dbReference type="GeneID" id="82148986"/>
<reference evidence="2 3" key="1">
    <citation type="submission" date="2019-02" db="EMBL/GenBank/DDBJ databases">
        <title>Isolation and identification of novel species under the genus Muribaculum.</title>
        <authorList>
            <person name="Miyake S."/>
            <person name="Ding Y."/>
            <person name="Low A."/>
            <person name="Soh M."/>
            <person name="Seedorf H."/>
        </authorList>
    </citation>
    <scope>NUCLEOTIDE SEQUENCE [LARGE SCALE GENOMIC DNA]</scope>
    <source>
        <strain evidence="2 3">TLL-A3</strain>
    </source>
</reference>
<dbReference type="Proteomes" id="UP000297635">
    <property type="component" value="Unassembled WGS sequence"/>
</dbReference>
<sequence length="180" mass="19975">MTNEEIIRLRILNELYYSASATHEEEAERRLLLKNSSLPEEFAADREMIEHIGSAAIPDGFEMRLAAKIDTIAGAEHLDDSPAGNIRHRKFMSIWNMAASIAVAIAMVCTFFLTDRSSWENSSELSPEETYAQVDNALTLFANALDRGYKEAYEAETTAGNAATKALESLSRLSTPKNNI</sequence>
<keyword evidence="3" id="KW-1185">Reference proteome</keyword>
<keyword evidence="1" id="KW-1133">Transmembrane helix</keyword>
<gene>
    <name evidence="2" type="ORF">EZ315_04215</name>
</gene>
<dbReference type="AlphaFoldDB" id="A0A4Z0V6K1"/>
<evidence type="ECO:0000313" key="2">
    <source>
        <dbReference type="EMBL" id="TGG39944.1"/>
    </source>
</evidence>
<protein>
    <submittedName>
        <fullName evidence="2">Uncharacterized protein</fullName>
    </submittedName>
</protein>
<accession>A0A4Z0V6K1</accession>
<proteinExistence type="predicted"/>
<comment type="caution">
    <text evidence="2">The sequence shown here is derived from an EMBL/GenBank/DDBJ whole genome shotgun (WGS) entry which is preliminary data.</text>
</comment>
<dbReference type="EMBL" id="SJSA01000001">
    <property type="protein sequence ID" value="TGG39944.1"/>
    <property type="molecule type" value="Genomic_DNA"/>
</dbReference>
<dbReference type="RefSeq" id="WP_135470890.1">
    <property type="nucleotide sequence ID" value="NZ_CASCNC010000004.1"/>
</dbReference>